<organism evidence="1 2">
    <name type="scientific">Aphis craccivora</name>
    <name type="common">Cowpea aphid</name>
    <dbReference type="NCBI Taxonomy" id="307492"/>
    <lineage>
        <taxon>Eukaryota</taxon>
        <taxon>Metazoa</taxon>
        <taxon>Ecdysozoa</taxon>
        <taxon>Arthropoda</taxon>
        <taxon>Hexapoda</taxon>
        <taxon>Insecta</taxon>
        <taxon>Pterygota</taxon>
        <taxon>Neoptera</taxon>
        <taxon>Paraneoptera</taxon>
        <taxon>Hemiptera</taxon>
        <taxon>Sternorrhyncha</taxon>
        <taxon>Aphidomorpha</taxon>
        <taxon>Aphidoidea</taxon>
        <taxon>Aphididae</taxon>
        <taxon>Aphidini</taxon>
        <taxon>Aphis</taxon>
        <taxon>Aphis</taxon>
    </lineage>
</organism>
<protein>
    <submittedName>
        <fullName evidence="1">FLYWCH-type domain-containing protein</fullName>
    </submittedName>
</protein>
<gene>
    <name evidence="1" type="ORF">FWK35_00008172</name>
</gene>
<evidence type="ECO:0000313" key="1">
    <source>
        <dbReference type="EMBL" id="KAF0762089.1"/>
    </source>
</evidence>
<evidence type="ECO:0000313" key="2">
    <source>
        <dbReference type="Proteomes" id="UP000478052"/>
    </source>
</evidence>
<keyword evidence="2" id="KW-1185">Reference proteome</keyword>
<comment type="caution">
    <text evidence="1">The sequence shown here is derived from an EMBL/GenBank/DDBJ whole genome shotgun (WGS) entry which is preliminary data.</text>
</comment>
<proteinExistence type="predicted"/>
<reference evidence="1 2" key="1">
    <citation type="submission" date="2019-08" db="EMBL/GenBank/DDBJ databases">
        <title>Whole genome of Aphis craccivora.</title>
        <authorList>
            <person name="Voronova N.V."/>
            <person name="Shulinski R.S."/>
            <person name="Bandarenka Y.V."/>
            <person name="Zhorov D.G."/>
            <person name="Warner D."/>
        </authorList>
    </citation>
    <scope>NUCLEOTIDE SEQUENCE [LARGE SCALE GENOMIC DNA]</scope>
    <source>
        <strain evidence="1">180601</strain>
        <tissue evidence="1">Whole Body</tissue>
    </source>
</reference>
<sequence>MYSPTLWSAMSSSLQRTTNACESFHSRFNESFYKESPSIIKWLTILITEKQTDVHIKLKSTNISNNPQDHTVRNRQKKNDQIITDYKNGIIGR</sequence>
<dbReference type="Proteomes" id="UP000478052">
    <property type="component" value="Unassembled WGS sequence"/>
</dbReference>
<dbReference type="EMBL" id="VUJU01002223">
    <property type="protein sequence ID" value="KAF0762089.1"/>
    <property type="molecule type" value="Genomic_DNA"/>
</dbReference>
<dbReference type="OrthoDB" id="6617361at2759"/>
<accession>A0A6G0YVM1</accession>
<name>A0A6G0YVM1_APHCR</name>
<dbReference type="AlphaFoldDB" id="A0A6G0YVM1"/>